<dbReference type="AlphaFoldDB" id="A0ABD4JKH0"/>
<dbReference type="Pfam" id="PF00589">
    <property type="entry name" value="Phage_integrase"/>
    <property type="match status" value="1"/>
</dbReference>
<dbReference type="CDD" id="cd01189">
    <property type="entry name" value="INT_ICEBs1_C_like"/>
    <property type="match status" value="1"/>
</dbReference>
<reference evidence="5 6" key="1">
    <citation type="submission" date="2020-10" db="EMBL/GenBank/DDBJ databases">
        <title>Campylobacter californiensis sp. nov. isolated from cattle and feral swine in California.</title>
        <authorList>
            <person name="Miller W.G."/>
        </authorList>
    </citation>
    <scope>NUCLEOTIDE SEQUENCE [LARGE SCALE GENOMIC DNA]</scope>
    <source>
        <strain evidence="5 6">RM12919</strain>
    </source>
</reference>
<evidence type="ECO:0000256" key="2">
    <source>
        <dbReference type="ARBA" id="ARBA00023125"/>
    </source>
</evidence>
<comment type="caution">
    <text evidence="5">The sequence shown here is derived from an EMBL/GenBank/DDBJ whole genome shotgun (WGS) entry which is preliminary data.</text>
</comment>
<proteinExistence type="inferred from homology"/>
<dbReference type="InterPro" id="IPR050090">
    <property type="entry name" value="Tyrosine_recombinase_XerCD"/>
</dbReference>
<dbReference type="EMBL" id="JADBHS010000022">
    <property type="protein sequence ID" value="MBE2987213.1"/>
    <property type="molecule type" value="Genomic_DNA"/>
</dbReference>
<dbReference type="InterPro" id="IPR010998">
    <property type="entry name" value="Integrase_recombinase_N"/>
</dbReference>
<dbReference type="InterPro" id="IPR011010">
    <property type="entry name" value="DNA_brk_join_enz"/>
</dbReference>
<dbReference type="GO" id="GO:0003677">
    <property type="term" value="F:DNA binding"/>
    <property type="evidence" value="ECO:0007669"/>
    <property type="project" value="UniProtKB-KW"/>
</dbReference>
<evidence type="ECO:0000256" key="1">
    <source>
        <dbReference type="ARBA" id="ARBA00008857"/>
    </source>
</evidence>
<dbReference type="GO" id="GO:0006310">
    <property type="term" value="P:DNA recombination"/>
    <property type="evidence" value="ECO:0007669"/>
    <property type="project" value="UniProtKB-KW"/>
</dbReference>
<dbReference type="InterPro" id="IPR002104">
    <property type="entry name" value="Integrase_catalytic"/>
</dbReference>
<evidence type="ECO:0000259" key="4">
    <source>
        <dbReference type="PROSITE" id="PS51898"/>
    </source>
</evidence>
<evidence type="ECO:0000256" key="3">
    <source>
        <dbReference type="ARBA" id="ARBA00023172"/>
    </source>
</evidence>
<gene>
    <name evidence="5" type="ORF">CCAL12919_08815</name>
</gene>
<organism evidence="5 6">
    <name type="scientific">Campylobacter californiensis</name>
    <dbReference type="NCBI Taxonomy" id="1032243"/>
    <lineage>
        <taxon>Bacteria</taxon>
        <taxon>Pseudomonadati</taxon>
        <taxon>Campylobacterota</taxon>
        <taxon>Epsilonproteobacteria</taxon>
        <taxon>Campylobacterales</taxon>
        <taxon>Campylobacteraceae</taxon>
        <taxon>Campylobacter</taxon>
    </lineage>
</organism>
<evidence type="ECO:0000313" key="5">
    <source>
        <dbReference type="EMBL" id="MBE2987213.1"/>
    </source>
</evidence>
<protein>
    <submittedName>
        <fullName evidence="5">Site-specific integrase</fullName>
    </submittedName>
</protein>
<dbReference type="SUPFAM" id="SSF56349">
    <property type="entry name" value="DNA breaking-rejoining enzymes"/>
    <property type="match status" value="1"/>
</dbReference>
<dbReference type="RefSeq" id="WP_336613613.1">
    <property type="nucleotide sequence ID" value="NZ_JADBHS010000022.1"/>
</dbReference>
<dbReference type="Gene3D" id="1.10.150.130">
    <property type="match status" value="1"/>
</dbReference>
<dbReference type="InterPro" id="IPR013762">
    <property type="entry name" value="Integrase-like_cat_sf"/>
</dbReference>
<evidence type="ECO:0000313" key="6">
    <source>
        <dbReference type="Proteomes" id="UP001318760"/>
    </source>
</evidence>
<comment type="similarity">
    <text evidence="1">Belongs to the 'phage' integrase family.</text>
</comment>
<keyword evidence="3" id="KW-0233">DNA recombination</keyword>
<name>A0ABD4JKH0_9BACT</name>
<dbReference type="Proteomes" id="UP001318760">
    <property type="component" value="Unassembled WGS sequence"/>
</dbReference>
<dbReference type="PANTHER" id="PTHR30349:SF64">
    <property type="entry name" value="PROPHAGE INTEGRASE INTD-RELATED"/>
    <property type="match status" value="1"/>
</dbReference>
<keyword evidence="2" id="KW-0238">DNA-binding</keyword>
<dbReference type="PROSITE" id="PS51898">
    <property type="entry name" value="TYR_RECOMBINASE"/>
    <property type="match status" value="1"/>
</dbReference>
<accession>A0ABD4JKH0</accession>
<sequence length="290" mass="33588">MKLTYISSLYLRELERTDYEYIGETKSYLNPKHTKKLPKELEHITNVDICAWVDSMRAYLAPKTIKAIICAWRRATEFAIDKGLASSNPFDKAKHPKIQISKISPFSKEEVSLLLANSTGKMNSFLGIAFHSGARICEILALEWSDVNFEKRTISITKSLSRGVVKNRTKTEVEREIPLFDEMIPYFKLLEAARDSKWLFSSKGDHLFGSYSLYRRWSKLCKECGVVYRSLRHTRHTFATHMVEKAVQGEMPLKWVSQILGHSSLDMTIKVYARFIKDEHLKINRGLRIF</sequence>
<dbReference type="Gene3D" id="1.10.443.10">
    <property type="entry name" value="Intergrase catalytic core"/>
    <property type="match status" value="1"/>
</dbReference>
<feature type="domain" description="Tyr recombinase" evidence="4">
    <location>
        <begin position="101"/>
        <end position="285"/>
    </location>
</feature>
<dbReference type="PANTHER" id="PTHR30349">
    <property type="entry name" value="PHAGE INTEGRASE-RELATED"/>
    <property type="match status" value="1"/>
</dbReference>